<name>E6SSN7_BACT6</name>
<evidence type="ECO:0000259" key="1">
    <source>
        <dbReference type="SMART" id="SM00382"/>
    </source>
</evidence>
<dbReference type="Proteomes" id="UP000008630">
    <property type="component" value="Chromosome"/>
</dbReference>
<dbReference type="Gene3D" id="3.40.50.300">
    <property type="entry name" value="P-loop containing nucleotide triphosphate hydrolases"/>
    <property type="match status" value="1"/>
</dbReference>
<evidence type="ECO:0000313" key="3">
    <source>
        <dbReference type="Proteomes" id="UP000008630"/>
    </source>
</evidence>
<dbReference type="AlphaFoldDB" id="E6SSN7"/>
<reference key="1">
    <citation type="submission" date="2010-11" db="EMBL/GenBank/DDBJ databases">
        <title>The complete genome of Bacteroides helcogenes P 36-108.</title>
        <authorList>
            <consortium name="US DOE Joint Genome Institute (JGI-PGF)"/>
            <person name="Lucas S."/>
            <person name="Copeland A."/>
            <person name="Lapidus A."/>
            <person name="Bruce D."/>
            <person name="Goodwin L."/>
            <person name="Pitluck S."/>
            <person name="Kyrpides N."/>
            <person name="Mavromatis K."/>
            <person name="Ivanova N."/>
            <person name="Zeytun A."/>
            <person name="Brettin T."/>
            <person name="Detter J.C."/>
            <person name="Tapia R."/>
            <person name="Han C."/>
            <person name="Land M."/>
            <person name="Hauser L."/>
            <person name="Markowitz V."/>
            <person name="Cheng J.-F."/>
            <person name="Hugenholtz P."/>
            <person name="Woyke T."/>
            <person name="Wu D."/>
            <person name="Gronow S."/>
            <person name="Wellnitz S."/>
            <person name="Brambilla E."/>
            <person name="Klenk H.-P."/>
            <person name="Eisen J.A."/>
        </authorList>
    </citation>
    <scope>NUCLEOTIDE SEQUENCE</scope>
    <source>
        <strain>P 36-108</strain>
    </source>
</reference>
<dbReference type="SMART" id="SM00382">
    <property type="entry name" value="AAA"/>
    <property type="match status" value="1"/>
</dbReference>
<dbReference type="PANTHER" id="PTHR42990:SF1">
    <property type="entry name" value="AAA+ ATPASE DOMAIN-CONTAINING PROTEIN"/>
    <property type="match status" value="1"/>
</dbReference>
<dbReference type="PANTHER" id="PTHR42990">
    <property type="entry name" value="ATPASE"/>
    <property type="match status" value="1"/>
</dbReference>
<dbReference type="PATRIC" id="fig|693979.3.peg.1207"/>
<dbReference type="OrthoDB" id="9768467at2"/>
<dbReference type="STRING" id="693979.Bache_1140"/>
<dbReference type="eggNOG" id="COG1373">
    <property type="taxonomic scope" value="Bacteria"/>
</dbReference>
<proteinExistence type="predicted"/>
<organism evidence="2 3">
    <name type="scientific">Bacteroides helcogenes (strain ATCC 35417 / DSM 20613 / JCM 6297 / CCUG 15421 / P 36-108)</name>
    <dbReference type="NCBI Taxonomy" id="693979"/>
    <lineage>
        <taxon>Bacteria</taxon>
        <taxon>Pseudomonadati</taxon>
        <taxon>Bacteroidota</taxon>
        <taxon>Bacteroidia</taxon>
        <taxon>Bacteroidales</taxon>
        <taxon>Bacteroidaceae</taxon>
        <taxon>Bacteroides</taxon>
    </lineage>
</organism>
<protein>
    <submittedName>
        <fullName evidence="2">AAA ATPase</fullName>
    </submittedName>
</protein>
<dbReference type="HOGENOM" id="CLU_058017_0_0_10"/>
<keyword evidence="3" id="KW-1185">Reference proteome</keyword>
<dbReference type="RefSeq" id="WP_013546745.1">
    <property type="nucleotide sequence ID" value="NC_014933.1"/>
</dbReference>
<feature type="domain" description="AAA+ ATPase" evidence="1">
    <location>
        <begin position="30"/>
        <end position="149"/>
    </location>
</feature>
<dbReference type="EMBL" id="CP002352">
    <property type="protein sequence ID" value="ADV43150.1"/>
    <property type="molecule type" value="Genomic_DNA"/>
</dbReference>
<gene>
    <name evidence="2" type="ordered locus">Bache_1140</name>
</gene>
<dbReference type="KEGG" id="bhl:Bache_1140"/>
<dbReference type="InterPro" id="IPR027417">
    <property type="entry name" value="P-loop_NTPase"/>
</dbReference>
<evidence type="ECO:0000313" key="2">
    <source>
        <dbReference type="EMBL" id="ADV43150.1"/>
    </source>
</evidence>
<dbReference type="InterPro" id="IPR003593">
    <property type="entry name" value="AAA+_ATPase"/>
</dbReference>
<dbReference type="InterPro" id="IPR041682">
    <property type="entry name" value="AAA_14"/>
</dbReference>
<dbReference type="Pfam" id="PF13173">
    <property type="entry name" value="AAA_14"/>
    <property type="match status" value="1"/>
</dbReference>
<accession>E6SSN7</accession>
<reference evidence="2 3" key="2">
    <citation type="journal article" date="2011" name="Stand. Genomic Sci.">
        <title>Complete genome sequence of Bacteroides helcogenes type strain (P 36-108).</title>
        <authorList>
            <person name="Pati A."/>
            <person name="Gronow S."/>
            <person name="Zeytun A."/>
            <person name="Lapidus A."/>
            <person name="Nolan M."/>
            <person name="Hammon N."/>
            <person name="Deshpande S."/>
            <person name="Cheng J.F."/>
            <person name="Tapia R."/>
            <person name="Han C."/>
            <person name="Goodwin L."/>
            <person name="Pitluck S."/>
            <person name="Liolios K."/>
            <person name="Pagani I."/>
            <person name="Ivanova N."/>
            <person name="Mavromatis K."/>
            <person name="Chen A."/>
            <person name="Palaniappan K."/>
            <person name="Land M."/>
            <person name="Hauser L."/>
            <person name="Chang Y.J."/>
            <person name="Jeffries C.D."/>
            <person name="Detter J.C."/>
            <person name="Brambilla E."/>
            <person name="Rohde M."/>
            <person name="Goker M."/>
            <person name="Woyke T."/>
            <person name="Bristow J."/>
            <person name="Eisen J.A."/>
            <person name="Markowitz V."/>
            <person name="Hugenholtz P."/>
            <person name="Kyrpides N.C."/>
            <person name="Klenk H.P."/>
            <person name="Lucas S."/>
        </authorList>
    </citation>
    <scope>NUCLEOTIDE SEQUENCE [LARGE SCALE GENOMIC DNA]</scope>
    <source>
        <strain evidence="3">ATCC 35417 / DSM 20613 / JCM 6297 / CCUG 15421 / P 36-108</strain>
    </source>
</reference>
<sequence length="398" mass="45989">MRQLFETFYQLIERTSTDFIRYLYYEIHWESRLVGITGARGTGKTTLMLQYIKEHYTPADGEALYVSLDNIWFATHSLLDLADHFYKMGGKVLFLDEVHKYATWSIEIKNIYDSYPDMKVVFTGSSMLEIHKGEADLSRRAALFHLSGLSFREFLELEYRYKAEPLSLTDVLTRHVEIGMSIGKTLKPLVAFKDYLSFGYFPFYREDRPLYYEKLLATLNTILDVDLPATERIDYYSIGRIKKLFAILSQLVPCIPNVSALSKELGVTRISLLNYLFYLQKAQALLLLDKEAFGIKQLAKPEKIYLGNTNYAYALGGDRTDIGNVRETFFFNQMRIKHTVTYSSKVDFLVDGEYSFEIGGKNKTQQQLAGVENGYLALDNIETGFRNEIPLWLFGLTY</sequence>
<dbReference type="SUPFAM" id="SSF52540">
    <property type="entry name" value="P-loop containing nucleoside triphosphate hydrolases"/>
    <property type="match status" value="1"/>
</dbReference>